<evidence type="ECO:0008006" key="4">
    <source>
        <dbReference type="Google" id="ProtNLM"/>
    </source>
</evidence>
<gene>
    <name evidence="2" type="ORF">B0A64_24685</name>
</gene>
<sequence>GNKELQTELNLNVYDYGARVYTPDAPRFWQIDPLAEQGRRWSPYAYAFDNPVYFTDPDGMWPDNPITGLINRATSAVKNYVANKISTVVSNARNIVSQKSSSLLGALTPSNPFRIGKSEKAEKASGFGVSLATEGGKKGRMVSPEGERDTPQVNLSIVVGLTDVWGSENNIPNIASVLDTSNPDIKGGEEGSSSTMSNSNDGDNVTIETENSRAVPKIGINLSQVQTFKKDTVVKKSDVNKVRSNDEKQKNKAYEDAKRNNSNR</sequence>
<keyword evidence="3" id="KW-1185">Reference proteome</keyword>
<feature type="compositionally biased region" description="Polar residues" evidence="1">
    <location>
        <begin position="191"/>
        <end position="209"/>
    </location>
</feature>
<accession>A0A227NBY7</accession>
<evidence type="ECO:0000256" key="1">
    <source>
        <dbReference type="SAM" id="MobiDB-lite"/>
    </source>
</evidence>
<dbReference type="Proteomes" id="UP000214684">
    <property type="component" value="Unassembled WGS sequence"/>
</dbReference>
<evidence type="ECO:0000313" key="3">
    <source>
        <dbReference type="Proteomes" id="UP000214684"/>
    </source>
</evidence>
<feature type="non-terminal residue" evidence="2">
    <location>
        <position position="1"/>
    </location>
</feature>
<protein>
    <recommendedName>
        <fullName evidence="4">RHS repeat-associated core domain-containing protein</fullName>
    </recommendedName>
</protein>
<organism evidence="2 3">
    <name type="scientific">Flavobacterium araucananum</name>
    <dbReference type="NCBI Taxonomy" id="946678"/>
    <lineage>
        <taxon>Bacteria</taxon>
        <taxon>Pseudomonadati</taxon>
        <taxon>Bacteroidota</taxon>
        <taxon>Flavobacteriia</taxon>
        <taxon>Flavobacteriales</taxon>
        <taxon>Flavobacteriaceae</taxon>
        <taxon>Flavobacterium</taxon>
    </lineage>
</organism>
<comment type="caution">
    <text evidence="2">The sequence shown here is derived from an EMBL/GenBank/DDBJ whole genome shotgun (WGS) entry which is preliminary data.</text>
</comment>
<dbReference type="RefSeq" id="WP_317045018.1">
    <property type="nucleotide sequence ID" value="NZ_MUGS01000121.1"/>
</dbReference>
<name>A0A227NBY7_9FLAO</name>
<feature type="region of interest" description="Disordered" evidence="1">
    <location>
        <begin position="176"/>
        <end position="214"/>
    </location>
</feature>
<dbReference type="Gene3D" id="2.180.10.10">
    <property type="entry name" value="RHS repeat-associated core"/>
    <property type="match status" value="1"/>
</dbReference>
<dbReference type="EMBL" id="MUGS01000121">
    <property type="protein sequence ID" value="OXE95100.1"/>
    <property type="molecule type" value="Genomic_DNA"/>
</dbReference>
<dbReference type="InterPro" id="IPR022385">
    <property type="entry name" value="Rhs_assc_core"/>
</dbReference>
<dbReference type="NCBIfam" id="TIGR03696">
    <property type="entry name" value="Rhs_assc_core"/>
    <property type="match status" value="1"/>
</dbReference>
<feature type="region of interest" description="Disordered" evidence="1">
    <location>
        <begin position="229"/>
        <end position="264"/>
    </location>
</feature>
<evidence type="ECO:0000313" key="2">
    <source>
        <dbReference type="EMBL" id="OXE95100.1"/>
    </source>
</evidence>
<dbReference type="AlphaFoldDB" id="A0A227NBY7"/>
<reference evidence="2 3" key="1">
    <citation type="submission" date="2016-11" db="EMBL/GenBank/DDBJ databases">
        <title>Whole genomes of Flavobacteriaceae.</title>
        <authorList>
            <person name="Stine C."/>
            <person name="Li C."/>
            <person name="Tadesse D."/>
        </authorList>
    </citation>
    <scope>NUCLEOTIDE SEQUENCE [LARGE SCALE GENOMIC DNA]</scope>
    <source>
        <strain evidence="2 3">DSM 24704</strain>
    </source>
</reference>
<proteinExistence type="predicted"/>